<evidence type="ECO:0000313" key="3">
    <source>
        <dbReference type="EMBL" id="MBW4565901.1"/>
    </source>
</evidence>
<dbReference type="SUPFAM" id="SSF48371">
    <property type="entry name" value="ARM repeat"/>
    <property type="match status" value="1"/>
</dbReference>
<comment type="similarity">
    <text evidence="1">Belongs to the CpcE/RpcE/PecE family.</text>
</comment>
<protein>
    <submittedName>
        <fullName evidence="3">DUF1186 family protein</fullName>
    </submittedName>
</protein>
<dbReference type="Proteomes" id="UP000715781">
    <property type="component" value="Unassembled WGS sequence"/>
</dbReference>
<dbReference type="InterPro" id="IPR010602">
    <property type="entry name" value="DUF1186"/>
</dbReference>
<gene>
    <name evidence="3" type="ORF">KME32_33435</name>
</gene>
<sequence>MQIEEILSELENTTGKFPVVAIERAREEREAITPRLLSTLEELSNNLEELLEKSDYILHLYAFYLLAEFREPLAYPVIIKFFSVPGEIALDLTGDLVTEDLGRILASVNDRNIEPIKQLIENKDVNEYVRGAALKSLLVLVAQDKIPREQVIQYYKELFSNIGEEEDYYIWTTLVINSAELCAVELNEEINRVFEEDLVEQLFIDQEDVNDSFQQGIEVTLNKLRENPRYSFIKDAISEMKDWTYFRPTESRKEEFTTLFGHREGSGFSSDKKWKNQAKKKMQKQSRRKNRSKK</sequence>
<dbReference type="InterPro" id="IPR016024">
    <property type="entry name" value="ARM-type_fold"/>
</dbReference>
<organism evidence="3 4">
    <name type="scientific">Mojavia pulchra JT2-VF2</name>
    <dbReference type="NCBI Taxonomy" id="287848"/>
    <lineage>
        <taxon>Bacteria</taxon>
        <taxon>Bacillati</taxon>
        <taxon>Cyanobacteriota</taxon>
        <taxon>Cyanophyceae</taxon>
        <taxon>Nostocales</taxon>
        <taxon>Nostocaceae</taxon>
    </lineage>
</organism>
<feature type="compositionally biased region" description="Basic and acidic residues" evidence="2">
    <location>
        <begin position="262"/>
        <end position="274"/>
    </location>
</feature>
<evidence type="ECO:0000256" key="1">
    <source>
        <dbReference type="ARBA" id="ARBA00009299"/>
    </source>
</evidence>
<reference evidence="3" key="2">
    <citation type="journal article" date="2022" name="Microbiol. Resour. Announc.">
        <title>Metagenome Sequencing to Explore Phylogenomics of Terrestrial Cyanobacteria.</title>
        <authorList>
            <person name="Ward R.D."/>
            <person name="Stajich J.E."/>
            <person name="Johansen J.R."/>
            <person name="Huntemann M."/>
            <person name="Clum A."/>
            <person name="Foster B."/>
            <person name="Foster B."/>
            <person name="Roux S."/>
            <person name="Palaniappan K."/>
            <person name="Varghese N."/>
            <person name="Mukherjee S."/>
            <person name="Reddy T.B.K."/>
            <person name="Daum C."/>
            <person name="Copeland A."/>
            <person name="Chen I.A."/>
            <person name="Ivanova N.N."/>
            <person name="Kyrpides N.C."/>
            <person name="Shapiro N."/>
            <person name="Eloe-Fadrosh E.A."/>
            <person name="Pietrasiak N."/>
        </authorList>
    </citation>
    <scope>NUCLEOTIDE SEQUENCE</scope>
    <source>
        <strain evidence="3">JT2-VF2</strain>
    </source>
</reference>
<feature type="region of interest" description="Disordered" evidence="2">
    <location>
        <begin position="262"/>
        <end position="294"/>
    </location>
</feature>
<reference evidence="3" key="1">
    <citation type="submission" date="2021-05" db="EMBL/GenBank/DDBJ databases">
        <authorList>
            <person name="Pietrasiak N."/>
            <person name="Ward R."/>
            <person name="Stajich J.E."/>
            <person name="Kurbessoian T."/>
        </authorList>
    </citation>
    <scope>NUCLEOTIDE SEQUENCE</scope>
    <source>
        <strain evidence="3">JT2-VF2</strain>
    </source>
</reference>
<evidence type="ECO:0000313" key="4">
    <source>
        <dbReference type="Proteomes" id="UP000715781"/>
    </source>
</evidence>
<comment type="caution">
    <text evidence="3">The sequence shown here is derived from an EMBL/GenBank/DDBJ whole genome shotgun (WGS) entry which is preliminary data.</text>
</comment>
<dbReference type="AlphaFoldDB" id="A0A951Q5T5"/>
<proteinExistence type="inferred from homology"/>
<accession>A0A951Q5T5</accession>
<feature type="compositionally biased region" description="Basic residues" evidence="2">
    <location>
        <begin position="275"/>
        <end position="294"/>
    </location>
</feature>
<dbReference type="EMBL" id="JAHHHN010000051">
    <property type="protein sequence ID" value="MBW4565901.1"/>
    <property type="molecule type" value="Genomic_DNA"/>
</dbReference>
<evidence type="ECO:0000256" key="2">
    <source>
        <dbReference type="SAM" id="MobiDB-lite"/>
    </source>
</evidence>
<dbReference type="Pfam" id="PF06685">
    <property type="entry name" value="DUF1186"/>
    <property type="match status" value="1"/>
</dbReference>
<name>A0A951Q5T5_9NOST</name>